<feature type="region of interest" description="Disordered" evidence="1">
    <location>
        <begin position="1"/>
        <end position="29"/>
    </location>
</feature>
<sequence>MSNTQTLERSSETGLTDSTHSSSHSAERYRLDEFDSRPVLCYKYRGKLETSSQKDICARLDKDENLRCTRLRIPRGASYLEVKRHDLYLPEEKEQYEDFPNYDSSLASIKVPLLAYLSRMVFGNYDELYIVSPETTPTSSVADQGSRRVSPTSTWGADSQESVKPGAEES</sequence>
<feature type="compositionally biased region" description="Polar residues" evidence="1">
    <location>
        <begin position="1"/>
        <end position="24"/>
    </location>
</feature>
<evidence type="ECO:0000313" key="3">
    <source>
        <dbReference type="Proteomes" id="UP001310594"/>
    </source>
</evidence>
<evidence type="ECO:0000256" key="1">
    <source>
        <dbReference type="SAM" id="MobiDB-lite"/>
    </source>
</evidence>
<dbReference type="EMBL" id="JAVRQU010000004">
    <property type="protein sequence ID" value="KAK5704108.1"/>
    <property type="molecule type" value="Genomic_DNA"/>
</dbReference>
<evidence type="ECO:0000313" key="2">
    <source>
        <dbReference type="EMBL" id="KAK5704108.1"/>
    </source>
</evidence>
<feature type="compositionally biased region" description="Polar residues" evidence="1">
    <location>
        <begin position="135"/>
        <end position="162"/>
    </location>
</feature>
<accession>A0AAN8A3S7</accession>
<protein>
    <submittedName>
        <fullName evidence="2">Uncharacterized protein</fullName>
    </submittedName>
</protein>
<proteinExistence type="predicted"/>
<reference evidence="2" key="1">
    <citation type="submission" date="2023-08" db="EMBL/GenBank/DDBJ databases">
        <title>Black Yeasts Isolated from many extreme environments.</title>
        <authorList>
            <person name="Coleine C."/>
            <person name="Stajich J.E."/>
            <person name="Selbmann L."/>
        </authorList>
    </citation>
    <scope>NUCLEOTIDE SEQUENCE</scope>
    <source>
        <strain evidence="2">CCFEE 5810</strain>
    </source>
</reference>
<comment type="caution">
    <text evidence="2">The sequence shown here is derived from an EMBL/GenBank/DDBJ whole genome shotgun (WGS) entry which is preliminary data.</text>
</comment>
<gene>
    <name evidence="2" type="ORF">LTR97_003121</name>
</gene>
<dbReference type="AlphaFoldDB" id="A0AAN8A3S7"/>
<organism evidence="2 3">
    <name type="scientific">Elasticomyces elasticus</name>
    <dbReference type="NCBI Taxonomy" id="574655"/>
    <lineage>
        <taxon>Eukaryota</taxon>
        <taxon>Fungi</taxon>
        <taxon>Dikarya</taxon>
        <taxon>Ascomycota</taxon>
        <taxon>Pezizomycotina</taxon>
        <taxon>Dothideomycetes</taxon>
        <taxon>Dothideomycetidae</taxon>
        <taxon>Mycosphaerellales</taxon>
        <taxon>Teratosphaeriaceae</taxon>
        <taxon>Elasticomyces</taxon>
    </lineage>
</organism>
<dbReference type="Proteomes" id="UP001310594">
    <property type="component" value="Unassembled WGS sequence"/>
</dbReference>
<name>A0AAN8A3S7_9PEZI</name>
<feature type="region of interest" description="Disordered" evidence="1">
    <location>
        <begin position="135"/>
        <end position="170"/>
    </location>
</feature>